<protein>
    <submittedName>
        <fullName evidence="1">Uncharacterized protein</fullName>
    </submittedName>
</protein>
<evidence type="ECO:0000313" key="1">
    <source>
        <dbReference type="EMBL" id="CRY97457.1"/>
    </source>
</evidence>
<dbReference type="AlphaFoldDB" id="A0A0H5QNX7"/>
<reference evidence="1" key="2">
    <citation type="submission" date="2015-07" db="EMBL/GenBank/DDBJ databases">
        <title>Plasmids, circular viruses and viroids from rat gut.</title>
        <authorList>
            <person name="Jorgensen T.J."/>
            <person name="Hansen M.A."/>
            <person name="Xu Z."/>
            <person name="Tabak M.A."/>
            <person name="Sorensen S.J."/>
            <person name="Hansen L.H."/>
        </authorList>
    </citation>
    <scope>NUCLEOTIDE SEQUENCE</scope>
    <source>
        <strain evidence="1">RGFK1565</strain>
    </source>
</reference>
<sequence length="189" mass="20326">MAAGDIYEVVLDWVIPNSKGGKSVMYFSGETMMDDARTALNATFSQVKISLSTGCSVTIPRQGRTLDPATGGLVGAWTATGDDITIVGTGSADAVPNEAQLLIRFKTNTVVRNRFLQGRLFIPGITVSGVENGDVTSQIVSAGEDWFSDNLLGEGLVVWSRPTTGEDGSFGEVQSFNVWNEWASQRNRR</sequence>
<name>A0A0H5QNX7_9ZZZZ</name>
<accession>A0A0H5QNX7</accession>
<organism evidence="1">
    <name type="scientific">uncultured prokaryote</name>
    <dbReference type="NCBI Taxonomy" id="198431"/>
    <lineage>
        <taxon>unclassified sequences</taxon>
        <taxon>environmental samples</taxon>
    </lineage>
</organism>
<proteinExistence type="predicted"/>
<dbReference type="EMBL" id="LN854093">
    <property type="protein sequence ID" value="CRY97457.1"/>
    <property type="molecule type" value="Genomic_DNA"/>
</dbReference>
<reference evidence="1" key="1">
    <citation type="submission" date="2015-06" db="EMBL/GenBank/DDBJ databases">
        <authorList>
            <person name="Joergensen T."/>
        </authorList>
    </citation>
    <scope>NUCLEOTIDE SEQUENCE</scope>
    <source>
        <strain evidence="1">RGFK1565</strain>
    </source>
</reference>